<dbReference type="EMBL" id="QFFG01000006">
    <property type="protein sequence ID" value="PWG04493.1"/>
    <property type="molecule type" value="Genomic_DNA"/>
</dbReference>
<evidence type="ECO:0000313" key="3">
    <source>
        <dbReference type="EMBL" id="PWG04493.1"/>
    </source>
</evidence>
<name>A0A2U2J821_9FLAO</name>
<dbReference type="AlphaFoldDB" id="A0A2U2J821"/>
<evidence type="ECO:0000256" key="1">
    <source>
        <dbReference type="SAM" id="SignalP"/>
    </source>
</evidence>
<comment type="caution">
    <text evidence="3">The sequence shown here is derived from an EMBL/GenBank/DDBJ whole genome shotgun (WGS) entry which is preliminary data.</text>
</comment>
<accession>A0A2U2J821</accession>
<proteinExistence type="predicted"/>
<reference evidence="3 4" key="1">
    <citation type="submission" date="2018-05" db="EMBL/GenBank/DDBJ databases">
        <title>Polaribacter aquimarinus sp. nov., isolated from sediment in a sediment of sea.</title>
        <authorList>
            <person name="Lu D."/>
        </authorList>
    </citation>
    <scope>NUCLEOTIDE SEQUENCE [LARGE SCALE GENOMIC DNA]</scope>
    <source>
        <strain evidence="3 4">ZY113</strain>
    </source>
</reference>
<dbReference type="Pfam" id="PF09917">
    <property type="entry name" value="DUF2147"/>
    <property type="match status" value="1"/>
</dbReference>
<dbReference type="Gene3D" id="2.40.128.520">
    <property type="match status" value="1"/>
</dbReference>
<keyword evidence="1" id="KW-0732">Signal</keyword>
<feature type="domain" description="DUF2147" evidence="2">
    <location>
        <begin position="27"/>
        <end position="142"/>
    </location>
</feature>
<gene>
    <name evidence="3" type="ORF">DIS07_12535</name>
</gene>
<feature type="signal peptide" evidence="1">
    <location>
        <begin position="1"/>
        <end position="22"/>
    </location>
</feature>
<dbReference type="PANTHER" id="PTHR36919:SF3">
    <property type="entry name" value="BLL5882 PROTEIN"/>
    <property type="match status" value="1"/>
</dbReference>
<dbReference type="InterPro" id="IPR019223">
    <property type="entry name" value="DUF2147"/>
</dbReference>
<sequence length="145" mass="16511">MINMKKTLFTLLIFTMSFSINAQSIFGKWHSTNEDTGEIDSVIEVYKKDGKAYAKIIEIKNPDRKNAVCDLCEGKNNNKPILGLNILTGLEKDDDEWSGGKILDPRNGKIYKCYIKLEEPNKLKIRGYIGFALIGKTAYWTRAKE</sequence>
<evidence type="ECO:0000259" key="2">
    <source>
        <dbReference type="Pfam" id="PF09917"/>
    </source>
</evidence>
<keyword evidence="4" id="KW-1185">Reference proteome</keyword>
<dbReference type="Proteomes" id="UP000245670">
    <property type="component" value="Unassembled WGS sequence"/>
</dbReference>
<dbReference type="PANTHER" id="PTHR36919">
    <property type="entry name" value="BLR1215 PROTEIN"/>
    <property type="match status" value="1"/>
</dbReference>
<dbReference type="OrthoDB" id="9814399at2"/>
<feature type="chain" id="PRO_5015614397" evidence="1">
    <location>
        <begin position="23"/>
        <end position="145"/>
    </location>
</feature>
<organism evidence="3 4">
    <name type="scientific">Polaribacter aquimarinus</name>
    <dbReference type="NCBI Taxonomy" id="2100726"/>
    <lineage>
        <taxon>Bacteria</taxon>
        <taxon>Pseudomonadati</taxon>
        <taxon>Bacteroidota</taxon>
        <taxon>Flavobacteriia</taxon>
        <taxon>Flavobacteriales</taxon>
        <taxon>Flavobacteriaceae</taxon>
    </lineage>
</organism>
<evidence type="ECO:0000313" key="4">
    <source>
        <dbReference type="Proteomes" id="UP000245670"/>
    </source>
</evidence>
<protein>
    <submittedName>
        <fullName evidence="3">DUF2147 domain-containing protein</fullName>
    </submittedName>
</protein>